<accession>A0A7J0G316</accession>
<feature type="domain" description="Reverse transcriptase" evidence="1">
    <location>
        <begin position="297"/>
        <end position="394"/>
    </location>
</feature>
<dbReference type="Pfam" id="PF03732">
    <property type="entry name" value="Retrotrans_gag"/>
    <property type="match status" value="1"/>
</dbReference>
<evidence type="ECO:0000259" key="2">
    <source>
        <dbReference type="Pfam" id="PF03732"/>
    </source>
</evidence>
<dbReference type="InterPro" id="IPR043128">
    <property type="entry name" value="Rev_trsase/Diguanyl_cyclase"/>
</dbReference>
<evidence type="ECO:0008006" key="5">
    <source>
        <dbReference type="Google" id="ProtNLM"/>
    </source>
</evidence>
<evidence type="ECO:0000259" key="1">
    <source>
        <dbReference type="Pfam" id="PF00078"/>
    </source>
</evidence>
<dbReference type="InterPro" id="IPR053134">
    <property type="entry name" value="RNA-dir_DNA_polymerase"/>
</dbReference>
<sequence length="477" mass="54835">MGEVGHFASMQAPRGFYLHEEFVSIRLLLYHVAYNYGIIPHMAFSYVYSDIYEIYFHTHPSENHAVLSLHGYPFSNYKKVASFIYAKTLVYYKSSSILALPSLPLPWSDSHAGGVLCGLTTAGDEEIRRRGRSPHHNEQVPRCPEESTTQKIMDLDAKINAINTGANAPITVDALGYSDKAMCKAFSVILKGSARTWIRKMSLGTIDSFGDLSRLFVANFMSYRVRQKNASLLFIVHQKEGKSLKDYIKWFNQALLEVKGVSDKTQSALQSKKNWSRPSEERDKGKITKEMSQIPRYHQIKMYQPGMEKTFFIMERGLYRYNIMPFGLKNARAMYQRLVNKIFKEMIRKTMEVYIDDMLIKSLEDADHTTHLEEVFGILWKHKIMLNPSKCILGVSLDKFLSFLVTKHGIEANPNQNQALLAMSLPRNIHEVQQLTGHVAAFNRFVSQSVDKCMPFFKILIKNIAFKWMEESKMAFQ</sequence>
<dbReference type="Pfam" id="PF00078">
    <property type="entry name" value="RVT_1"/>
    <property type="match status" value="1"/>
</dbReference>
<proteinExistence type="predicted"/>
<dbReference type="PANTHER" id="PTHR24559:SF431">
    <property type="entry name" value="RNA-DIRECTED DNA POLYMERASE HOMOLOG"/>
    <property type="match status" value="1"/>
</dbReference>
<organism evidence="3 4">
    <name type="scientific">Actinidia rufa</name>
    <dbReference type="NCBI Taxonomy" id="165716"/>
    <lineage>
        <taxon>Eukaryota</taxon>
        <taxon>Viridiplantae</taxon>
        <taxon>Streptophyta</taxon>
        <taxon>Embryophyta</taxon>
        <taxon>Tracheophyta</taxon>
        <taxon>Spermatophyta</taxon>
        <taxon>Magnoliopsida</taxon>
        <taxon>eudicotyledons</taxon>
        <taxon>Gunneridae</taxon>
        <taxon>Pentapetalae</taxon>
        <taxon>asterids</taxon>
        <taxon>Ericales</taxon>
        <taxon>Actinidiaceae</taxon>
        <taxon>Actinidia</taxon>
    </lineage>
</organism>
<dbReference type="PANTHER" id="PTHR24559">
    <property type="entry name" value="TRANSPOSON TY3-I GAG-POL POLYPROTEIN"/>
    <property type="match status" value="1"/>
</dbReference>
<name>A0A7J0G316_9ERIC</name>
<reference evidence="3 4" key="1">
    <citation type="submission" date="2019-07" db="EMBL/GenBank/DDBJ databases">
        <title>De Novo Assembly of kiwifruit Actinidia rufa.</title>
        <authorList>
            <person name="Sugita-Konishi S."/>
            <person name="Sato K."/>
            <person name="Mori E."/>
            <person name="Abe Y."/>
            <person name="Kisaki G."/>
            <person name="Hamano K."/>
            <person name="Suezawa K."/>
            <person name="Otani M."/>
            <person name="Fukuda T."/>
            <person name="Manabe T."/>
            <person name="Gomi K."/>
            <person name="Tabuchi M."/>
            <person name="Akimitsu K."/>
            <person name="Kataoka I."/>
        </authorList>
    </citation>
    <scope>NUCLEOTIDE SEQUENCE [LARGE SCALE GENOMIC DNA]</scope>
    <source>
        <strain evidence="4">cv. Fuchu</strain>
    </source>
</reference>
<dbReference type="AlphaFoldDB" id="A0A7J0G316"/>
<protein>
    <recommendedName>
        <fullName evidence="5">Reverse transcriptase domain-containing protein</fullName>
    </recommendedName>
</protein>
<dbReference type="InterPro" id="IPR043502">
    <property type="entry name" value="DNA/RNA_pol_sf"/>
</dbReference>
<keyword evidence="4" id="KW-1185">Reference proteome</keyword>
<dbReference type="CDD" id="cd01647">
    <property type="entry name" value="RT_LTR"/>
    <property type="match status" value="1"/>
</dbReference>
<dbReference type="InterPro" id="IPR005162">
    <property type="entry name" value="Retrotrans_gag_dom"/>
</dbReference>
<evidence type="ECO:0000313" key="3">
    <source>
        <dbReference type="EMBL" id="GFZ05169.1"/>
    </source>
</evidence>
<dbReference type="InterPro" id="IPR000477">
    <property type="entry name" value="RT_dom"/>
</dbReference>
<evidence type="ECO:0000313" key="4">
    <source>
        <dbReference type="Proteomes" id="UP000585474"/>
    </source>
</evidence>
<dbReference type="OrthoDB" id="1712951at2759"/>
<dbReference type="Proteomes" id="UP000585474">
    <property type="component" value="Unassembled WGS sequence"/>
</dbReference>
<dbReference type="SUPFAM" id="SSF56672">
    <property type="entry name" value="DNA/RNA polymerases"/>
    <property type="match status" value="1"/>
</dbReference>
<gene>
    <name evidence="3" type="ORF">Acr_17g0007410</name>
</gene>
<comment type="caution">
    <text evidence="3">The sequence shown here is derived from an EMBL/GenBank/DDBJ whole genome shotgun (WGS) entry which is preliminary data.</text>
</comment>
<dbReference type="EMBL" id="BJWL01000017">
    <property type="protein sequence ID" value="GFZ05169.1"/>
    <property type="molecule type" value="Genomic_DNA"/>
</dbReference>
<dbReference type="Gene3D" id="3.30.70.270">
    <property type="match status" value="2"/>
</dbReference>
<feature type="domain" description="Retrotransposon gag" evidence="2">
    <location>
        <begin position="185"/>
        <end position="264"/>
    </location>
</feature>